<proteinExistence type="inferred from homology"/>
<feature type="domain" description="ABC transmembrane type-1" evidence="9">
    <location>
        <begin position="71"/>
        <end position="260"/>
    </location>
</feature>
<organism evidence="10 11">
    <name type="scientific">Candidatus Ornithospirochaeta stercoravium</name>
    <dbReference type="NCBI Taxonomy" id="2840897"/>
    <lineage>
        <taxon>Bacteria</taxon>
        <taxon>Pseudomonadati</taxon>
        <taxon>Spirochaetota</taxon>
        <taxon>Spirochaetia</taxon>
        <taxon>Spirochaetales</taxon>
        <taxon>Spirochaetaceae</taxon>
        <taxon>Spirochaetaceae incertae sedis</taxon>
        <taxon>Candidatus Ornithospirochaeta</taxon>
    </lineage>
</organism>
<evidence type="ECO:0000313" key="10">
    <source>
        <dbReference type="EMBL" id="MBO8468242.1"/>
    </source>
</evidence>
<feature type="transmembrane region" description="Helical" evidence="8">
    <location>
        <begin position="70"/>
        <end position="94"/>
    </location>
</feature>
<evidence type="ECO:0000256" key="4">
    <source>
        <dbReference type="ARBA" id="ARBA00022475"/>
    </source>
</evidence>
<gene>
    <name evidence="10" type="ORF">IAA72_00470</name>
</gene>
<keyword evidence="5 8" id="KW-0812">Transmembrane</keyword>
<dbReference type="Gene3D" id="1.10.3720.10">
    <property type="entry name" value="MetI-like"/>
    <property type="match status" value="1"/>
</dbReference>
<evidence type="ECO:0000256" key="1">
    <source>
        <dbReference type="ARBA" id="ARBA00004651"/>
    </source>
</evidence>
<dbReference type="CDD" id="cd06261">
    <property type="entry name" value="TM_PBP2"/>
    <property type="match status" value="1"/>
</dbReference>
<evidence type="ECO:0000256" key="2">
    <source>
        <dbReference type="ARBA" id="ARBA00020515"/>
    </source>
</evidence>
<name>A0A9D9NC24_9SPIO</name>
<evidence type="ECO:0000256" key="7">
    <source>
        <dbReference type="ARBA" id="ARBA00023136"/>
    </source>
</evidence>
<accession>A0A9D9NC24</accession>
<comment type="subcellular location">
    <subcellularLocation>
        <location evidence="1 8">Cell membrane</location>
        <topology evidence="1 8">Multi-pass membrane protein</topology>
    </subcellularLocation>
</comment>
<reference evidence="10" key="2">
    <citation type="journal article" date="2021" name="PeerJ">
        <title>Extensive microbial diversity within the chicken gut microbiome revealed by metagenomics and culture.</title>
        <authorList>
            <person name="Gilroy R."/>
            <person name="Ravi A."/>
            <person name="Getino M."/>
            <person name="Pursley I."/>
            <person name="Horton D.L."/>
            <person name="Alikhan N.F."/>
            <person name="Baker D."/>
            <person name="Gharbi K."/>
            <person name="Hall N."/>
            <person name="Watson M."/>
            <person name="Adriaenssens E.M."/>
            <person name="Foster-Nyarko E."/>
            <person name="Jarju S."/>
            <person name="Secka A."/>
            <person name="Antonio M."/>
            <person name="Oren A."/>
            <person name="Chaudhuri R.R."/>
            <person name="La Ragione R."/>
            <person name="Hildebrand F."/>
            <person name="Pallen M.J."/>
        </authorList>
    </citation>
    <scope>NUCLEOTIDE SEQUENCE</scope>
    <source>
        <strain evidence="10">14700</strain>
    </source>
</reference>
<dbReference type="EMBL" id="JADIMF010000006">
    <property type="protein sequence ID" value="MBO8468242.1"/>
    <property type="molecule type" value="Genomic_DNA"/>
</dbReference>
<dbReference type="Pfam" id="PF00528">
    <property type="entry name" value="BPD_transp_1"/>
    <property type="match status" value="1"/>
</dbReference>
<dbReference type="PANTHER" id="PTHR43744:SF8">
    <property type="entry name" value="SN-GLYCEROL-3-PHOSPHATE TRANSPORT SYSTEM PERMEASE PROTEIN UGPE"/>
    <property type="match status" value="1"/>
</dbReference>
<keyword evidence="4" id="KW-1003">Cell membrane</keyword>
<dbReference type="Proteomes" id="UP000810292">
    <property type="component" value="Unassembled WGS sequence"/>
</dbReference>
<comment type="caution">
    <text evidence="10">The sequence shown here is derived from an EMBL/GenBank/DDBJ whole genome shotgun (WGS) entry which is preliminary data.</text>
</comment>
<dbReference type="GO" id="GO:0005886">
    <property type="term" value="C:plasma membrane"/>
    <property type="evidence" value="ECO:0007669"/>
    <property type="project" value="UniProtKB-SubCell"/>
</dbReference>
<dbReference type="InterPro" id="IPR035906">
    <property type="entry name" value="MetI-like_sf"/>
</dbReference>
<dbReference type="PROSITE" id="PS50928">
    <property type="entry name" value="ABC_TM1"/>
    <property type="match status" value="1"/>
</dbReference>
<dbReference type="GO" id="GO:0055085">
    <property type="term" value="P:transmembrane transport"/>
    <property type="evidence" value="ECO:0007669"/>
    <property type="project" value="InterPro"/>
</dbReference>
<evidence type="ECO:0000259" key="9">
    <source>
        <dbReference type="PROSITE" id="PS50928"/>
    </source>
</evidence>
<feature type="transmembrane region" description="Helical" evidence="8">
    <location>
        <begin position="181"/>
        <end position="204"/>
    </location>
</feature>
<reference evidence="10" key="1">
    <citation type="submission" date="2020-10" db="EMBL/GenBank/DDBJ databases">
        <authorList>
            <person name="Gilroy R."/>
        </authorList>
    </citation>
    <scope>NUCLEOTIDE SEQUENCE</scope>
    <source>
        <strain evidence="10">14700</strain>
    </source>
</reference>
<keyword evidence="3 8" id="KW-0813">Transport</keyword>
<evidence type="ECO:0000256" key="3">
    <source>
        <dbReference type="ARBA" id="ARBA00022448"/>
    </source>
</evidence>
<protein>
    <recommendedName>
        <fullName evidence="2">sn-glycerol-3-phosphate transport system permease protein UgpE</fullName>
    </recommendedName>
</protein>
<dbReference type="AlphaFoldDB" id="A0A9D9NC24"/>
<dbReference type="InterPro" id="IPR000515">
    <property type="entry name" value="MetI-like"/>
</dbReference>
<feature type="transmembrane region" description="Helical" evidence="8">
    <location>
        <begin position="242"/>
        <end position="260"/>
    </location>
</feature>
<evidence type="ECO:0000256" key="5">
    <source>
        <dbReference type="ARBA" id="ARBA00022692"/>
    </source>
</evidence>
<keyword evidence="6 8" id="KW-1133">Transmembrane helix</keyword>
<feature type="transmembrane region" description="Helical" evidence="8">
    <location>
        <begin position="106"/>
        <end position="127"/>
    </location>
</feature>
<comment type="similarity">
    <text evidence="8">Belongs to the binding-protein-dependent transport system permease family.</text>
</comment>
<evidence type="ECO:0000256" key="6">
    <source>
        <dbReference type="ARBA" id="ARBA00022989"/>
    </source>
</evidence>
<sequence length="275" mass="30942">MIKGKKFTNNVFLVILIILAVVSLFPVVWVALSSFKPQNELFSSPMTFFPKTWTLSNYASAISQGNFARYFLNTVFVACTSTVITVLINIMAGYALAKYYFRGRNVIFGLMIATLMVPLQVIMIPIFLQLKNLGMLNSLWGIIIPPAATPTGIFLARQYMVNLSNSMIESARIDGAKELRIFVRIILPLSQPIVATITIFSFMWRWNDYLWPLIVITDNDKMTMQQALANFVGQLQINWSNLLAMTTISIIPVLIVFFSFQKFFMSGITAGSVKG</sequence>
<dbReference type="PANTHER" id="PTHR43744">
    <property type="entry name" value="ABC TRANSPORTER PERMEASE PROTEIN MG189-RELATED-RELATED"/>
    <property type="match status" value="1"/>
</dbReference>
<evidence type="ECO:0000313" key="11">
    <source>
        <dbReference type="Proteomes" id="UP000810292"/>
    </source>
</evidence>
<feature type="transmembrane region" description="Helical" evidence="8">
    <location>
        <begin position="139"/>
        <end position="160"/>
    </location>
</feature>
<keyword evidence="7 8" id="KW-0472">Membrane</keyword>
<dbReference type="SUPFAM" id="SSF161098">
    <property type="entry name" value="MetI-like"/>
    <property type="match status" value="1"/>
</dbReference>
<evidence type="ECO:0000256" key="8">
    <source>
        <dbReference type="RuleBase" id="RU363032"/>
    </source>
</evidence>
<feature type="transmembrane region" description="Helical" evidence="8">
    <location>
        <begin position="12"/>
        <end position="32"/>
    </location>
</feature>